<feature type="region of interest" description="Disordered" evidence="1">
    <location>
        <begin position="84"/>
        <end position="110"/>
    </location>
</feature>
<organism evidence="3 4">
    <name type="scientific">Drosophila ananassae</name>
    <name type="common">Fruit fly</name>
    <dbReference type="NCBI Taxonomy" id="7217"/>
    <lineage>
        <taxon>Eukaryota</taxon>
        <taxon>Metazoa</taxon>
        <taxon>Ecdysozoa</taxon>
        <taxon>Arthropoda</taxon>
        <taxon>Hexapoda</taxon>
        <taxon>Insecta</taxon>
        <taxon>Pterygota</taxon>
        <taxon>Neoptera</taxon>
        <taxon>Endopterygota</taxon>
        <taxon>Diptera</taxon>
        <taxon>Brachycera</taxon>
        <taxon>Muscomorpha</taxon>
        <taxon>Ephydroidea</taxon>
        <taxon>Drosophilidae</taxon>
        <taxon>Drosophila</taxon>
        <taxon>Sophophora</taxon>
    </lineage>
</organism>
<dbReference type="PANTHER" id="PTHR21398:SF22">
    <property type="entry name" value="IP12060P-RELATED"/>
    <property type="match status" value="1"/>
</dbReference>
<feature type="chain" id="PRO_5006454677" evidence="2">
    <location>
        <begin position="20"/>
        <end position="227"/>
    </location>
</feature>
<proteinExistence type="predicted"/>
<evidence type="ECO:0000313" key="3">
    <source>
        <dbReference type="EMBL" id="EDV37544.2"/>
    </source>
</evidence>
<dbReference type="GeneID" id="6502580"/>
<feature type="signal peptide" evidence="2">
    <location>
        <begin position="1"/>
        <end position="19"/>
    </location>
</feature>
<keyword evidence="2" id="KW-0732">Signal</keyword>
<dbReference type="Pfam" id="PF07841">
    <property type="entry name" value="DM4_12"/>
    <property type="match status" value="1"/>
</dbReference>
<dbReference type="AlphaFoldDB" id="B3MDZ9"/>
<keyword evidence="4" id="KW-1185">Reference proteome</keyword>
<dbReference type="OrthoDB" id="6340174at2759"/>
<dbReference type="SMART" id="SM00718">
    <property type="entry name" value="DM4_12"/>
    <property type="match status" value="1"/>
</dbReference>
<dbReference type="InterPro" id="IPR006631">
    <property type="entry name" value="DM4_12"/>
</dbReference>
<dbReference type="HOGENOM" id="CLU_053597_4_1_1"/>
<dbReference type="Proteomes" id="UP000007801">
    <property type="component" value="Unassembled WGS sequence"/>
</dbReference>
<dbReference type="KEGG" id="dan:6502580"/>
<accession>B3MDZ9</accession>
<reference evidence="3 4" key="1">
    <citation type="journal article" date="2007" name="Nature">
        <title>Evolution of genes and genomes on the Drosophila phylogeny.</title>
        <authorList>
            <consortium name="Drosophila 12 Genomes Consortium"/>
            <person name="Clark A.G."/>
            <person name="Eisen M.B."/>
            <person name="Smith D.R."/>
            <person name="Bergman C.M."/>
            <person name="Oliver B."/>
            <person name="Markow T.A."/>
            <person name="Kaufman T.C."/>
            <person name="Kellis M."/>
            <person name="Gelbart W."/>
            <person name="Iyer V.N."/>
            <person name="Pollard D.A."/>
            <person name="Sackton T.B."/>
            <person name="Larracuente A.M."/>
            <person name="Singh N.D."/>
            <person name="Abad J.P."/>
            <person name="Abt D.N."/>
            <person name="Adryan B."/>
            <person name="Aguade M."/>
            <person name="Akashi H."/>
            <person name="Anderson W.W."/>
            <person name="Aquadro C.F."/>
            <person name="Ardell D.H."/>
            <person name="Arguello R."/>
            <person name="Artieri C.G."/>
            <person name="Barbash D.A."/>
            <person name="Barker D."/>
            <person name="Barsanti P."/>
            <person name="Batterham P."/>
            <person name="Batzoglou S."/>
            <person name="Begun D."/>
            <person name="Bhutkar A."/>
            <person name="Blanco E."/>
            <person name="Bosak S.A."/>
            <person name="Bradley R.K."/>
            <person name="Brand A.D."/>
            <person name="Brent M.R."/>
            <person name="Brooks A.N."/>
            <person name="Brown R.H."/>
            <person name="Butlin R.K."/>
            <person name="Caggese C."/>
            <person name="Calvi B.R."/>
            <person name="Bernardo de Carvalho A."/>
            <person name="Caspi A."/>
            <person name="Castrezana S."/>
            <person name="Celniker S.E."/>
            <person name="Chang J.L."/>
            <person name="Chapple C."/>
            <person name="Chatterji S."/>
            <person name="Chinwalla A."/>
            <person name="Civetta A."/>
            <person name="Clifton S.W."/>
            <person name="Comeron J.M."/>
            <person name="Costello J.C."/>
            <person name="Coyne J.A."/>
            <person name="Daub J."/>
            <person name="David R.G."/>
            <person name="Delcher A.L."/>
            <person name="Delehaunty K."/>
            <person name="Do C.B."/>
            <person name="Ebling H."/>
            <person name="Edwards K."/>
            <person name="Eickbush T."/>
            <person name="Evans J.D."/>
            <person name="Filipski A."/>
            <person name="Findeiss S."/>
            <person name="Freyhult E."/>
            <person name="Fulton L."/>
            <person name="Fulton R."/>
            <person name="Garcia A.C."/>
            <person name="Gardiner A."/>
            <person name="Garfield D.A."/>
            <person name="Garvin B.E."/>
            <person name="Gibson G."/>
            <person name="Gilbert D."/>
            <person name="Gnerre S."/>
            <person name="Godfrey J."/>
            <person name="Good R."/>
            <person name="Gotea V."/>
            <person name="Gravely B."/>
            <person name="Greenberg A.J."/>
            <person name="Griffiths-Jones S."/>
            <person name="Gross S."/>
            <person name="Guigo R."/>
            <person name="Gustafson E.A."/>
            <person name="Haerty W."/>
            <person name="Hahn M.W."/>
            <person name="Halligan D.L."/>
            <person name="Halpern A.L."/>
            <person name="Halter G.M."/>
            <person name="Han M.V."/>
            <person name="Heger A."/>
            <person name="Hillier L."/>
            <person name="Hinrichs A.S."/>
            <person name="Holmes I."/>
            <person name="Hoskins R.A."/>
            <person name="Hubisz M.J."/>
            <person name="Hultmark D."/>
            <person name="Huntley M.A."/>
            <person name="Jaffe D.B."/>
            <person name="Jagadeeshan S."/>
            <person name="Jeck W.R."/>
            <person name="Johnson J."/>
            <person name="Jones C.D."/>
            <person name="Jordan W.C."/>
            <person name="Karpen G.H."/>
            <person name="Kataoka E."/>
            <person name="Keightley P.D."/>
            <person name="Kheradpour P."/>
            <person name="Kirkness E.F."/>
            <person name="Koerich L.B."/>
            <person name="Kristiansen K."/>
            <person name="Kudrna D."/>
            <person name="Kulathinal R.J."/>
            <person name="Kumar S."/>
            <person name="Kwok R."/>
            <person name="Lander E."/>
            <person name="Langley C.H."/>
            <person name="Lapoint R."/>
            <person name="Lazzaro B.P."/>
            <person name="Lee S.J."/>
            <person name="Levesque L."/>
            <person name="Li R."/>
            <person name="Lin C.F."/>
            <person name="Lin M.F."/>
            <person name="Lindblad-Toh K."/>
            <person name="Llopart A."/>
            <person name="Long M."/>
            <person name="Low L."/>
            <person name="Lozovsky E."/>
            <person name="Lu J."/>
            <person name="Luo M."/>
            <person name="Machado C.A."/>
            <person name="Makalowski W."/>
            <person name="Marzo M."/>
            <person name="Matsuda M."/>
            <person name="Matzkin L."/>
            <person name="McAllister B."/>
            <person name="McBride C.S."/>
            <person name="McKernan B."/>
            <person name="McKernan K."/>
            <person name="Mendez-Lago M."/>
            <person name="Minx P."/>
            <person name="Mollenhauer M.U."/>
            <person name="Montooth K."/>
            <person name="Mount S.M."/>
            <person name="Mu X."/>
            <person name="Myers E."/>
            <person name="Negre B."/>
            <person name="Newfeld S."/>
            <person name="Nielsen R."/>
            <person name="Noor M.A."/>
            <person name="O'Grady P."/>
            <person name="Pachter L."/>
            <person name="Papaceit M."/>
            <person name="Parisi M.J."/>
            <person name="Parisi M."/>
            <person name="Parts L."/>
            <person name="Pedersen J.S."/>
            <person name="Pesole G."/>
            <person name="Phillippy A.M."/>
            <person name="Ponting C.P."/>
            <person name="Pop M."/>
            <person name="Porcelli D."/>
            <person name="Powell J.R."/>
            <person name="Prohaska S."/>
            <person name="Pruitt K."/>
            <person name="Puig M."/>
            <person name="Quesneville H."/>
            <person name="Ram K.R."/>
            <person name="Rand D."/>
            <person name="Rasmussen M.D."/>
            <person name="Reed L.K."/>
            <person name="Reenan R."/>
            <person name="Reily A."/>
            <person name="Remington K.A."/>
            <person name="Rieger T.T."/>
            <person name="Ritchie M.G."/>
            <person name="Robin C."/>
            <person name="Rogers Y.H."/>
            <person name="Rohde C."/>
            <person name="Rozas J."/>
            <person name="Rubenfield M.J."/>
            <person name="Ruiz A."/>
            <person name="Russo S."/>
            <person name="Salzberg S.L."/>
            <person name="Sanchez-Gracia A."/>
            <person name="Saranga D.J."/>
            <person name="Sato H."/>
            <person name="Schaeffer S.W."/>
            <person name="Schatz M.C."/>
            <person name="Schlenke T."/>
            <person name="Schwartz R."/>
            <person name="Segarra C."/>
            <person name="Singh R.S."/>
            <person name="Sirot L."/>
            <person name="Sirota M."/>
            <person name="Sisneros N.B."/>
            <person name="Smith C.D."/>
            <person name="Smith T.F."/>
            <person name="Spieth J."/>
            <person name="Stage D.E."/>
            <person name="Stark A."/>
            <person name="Stephan W."/>
            <person name="Strausberg R.L."/>
            <person name="Strempel S."/>
            <person name="Sturgill D."/>
            <person name="Sutton G."/>
            <person name="Sutton G.G."/>
            <person name="Tao W."/>
            <person name="Teichmann S."/>
            <person name="Tobari Y.N."/>
            <person name="Tomimura Y."/>
            <person name="Tsolas J.M."/>
            <person name="Valente V.L."/>
            <person name="Venter E."/>
            <person name="Venter J.C."/>
            <person name="Vicario S."/>
            <person name="Vieira F.G."/>
            <person name="Vilella A.J."/>
            <person name="Villasante A."/>
            <person name="Walenz B."/>
            <person name="Wang J."/>
            <person name="Wasserman M."/>
            <person name="Watts T."/>
            <person name="Wilson D."/>
            <person name="Wilson R.K."/>
            <person name="Wing R.A."/>
            <person name="Wolfner M.F."/>
            <person name="Wong A."/>
            <person name="Wong G.K."/>
            <person name="Wu C.I."/>
            <person name="Wu G."/>
            <person name="Yamamoto D."/>
            <person name="Yang H.P."/>
            <person name="Yang S.P."/>
            <person name="Yorke J.A."/>
            <person name="Yoshida K."/>
            <person name="Zdobnov E."/>
            <person name="Zhang P."/>
            <person name="Zhang Y."/>
            <person name="Zimin A.V."/>
            <person name="Baldwin J."/>
            <person name="Abdouelleil A."/>
            <person name="Abdulkadir J."/>
            <person name="Abebe A."/>
            <person name="Abera B."/>
            <person name="Abreu J."/>
            <person name="Acer S.C."/>
            <person name="Aftuck L."/>
            <person name="Alexander A."/>
            <person name="An P."/>
            <person name="Anderson E."/>
            <person name="Anderson S."/>
            <person name="Arachi H."/>
            <person name="Azer M."/>
            <person name="Bachantsang P."/>
            <person name="Barry A."/>
            <person name="Bayul T."/>
            <person name="Berlin A."/>
            <person name="Bessette D."/>
            <person name="Bloom T."/>
            <person name="Blye J."/>
            <person name="Boguslavskiy L."/>
            <person name="Bonnet C."/>
            <person name="Boukhgalter B."/>
            <person name="Bourzgui I."/>
            <person name="Brown A."/>
            <person name="Cahill P."/>
            <person name="Channer S."/>
            <person name="Cheshatsang Y."/>
            <person name="Chuda L."/>
            <person name="Citroen M."/>
            <person name="Collymore A."/>
            <person name="Cooke P."/>
            <person name="Costello M."/>
            <person name="D'Aco K."/>
            <person name="Daza R."/>
            <person name="De Haan G."/>
            <person name="DeGray S."/>
            <person name="DeMaso C."/>
            <person name="Dhargay N."/>
            <person name="Dooley K."/>
            <person name="Dooley E."/>
            <person name="Doricent M."/>
            <person name="Dorje P."/>
            <person name="Dorjee K."/>
            <person name="Dupes A."/>
            <person name="Elong R."/>
            <person name="Falk J."/>
            <person name="Farina A."/>
            <person name="Faro S."/>
            <person name="Ferguson D."/>
            <person name="Fisher S."/>
            <person name="Foley C.D."/>
            <person name="Franke A."/>
            <person name="Friedrich D."/>
            <person name="Gadbois L."/>
            <person name="Gearin G."/>
            <person name="Gearin C.R."/>
            <person name="Giannoukos G."/>
            <person name="Goode T."/>
            <person name="Graham J."/>
            <person name="Grandbois E."/>
            <person name="Grewal S."/>
            <person name="Gyaltsen K."/>
            <person name="Hafez N."/>
            <person name="Hagos B."/>
            <person name="Hall J."/>
            <person name="Henson C."/>
            <person name="Hollinger A."/>
            <person name="Honan T."/>
            <person name="Huard M.D."/>
            <person name="Hughes L."/>
            <person name="Hurhula B."/>
            <person name="Husby M.E."/>
            <person name="Kamat A."/>
            <person name="Kanga B."/>
            <person name="Kashin S."/>
            <person name="Khazanovich D."/>
            <person name="Kisner P."/>
            <person name="Lance K."/>
            <person name="Lara M."/>
            <person name="Lee W."/>
            <person name="Lennon N."/>
            <person name="Letendre F."/>
            <person name="LeVine R."/>
            <person name="Lipovsky A."/>
            <person name="Liu X."/>
            <person name="Liu J."/>
            <person name="Liu S."/>
            <person name="Lokyitsang T."/>
            <person name="Lokyitsang Y."/>
            <person name="Lubonja R."/>
            <person name="Lui A."/>
            <person name="MacDonald P."/>
            <person name="Magnisalis V."/>
            <person name="Maru K."/>
            <person name="Matthews C."/>
            <person name="McCusker W."/>
            <person name="McDonough S."/>
            <person name="Mehta T."/>
            <person name="Meldrim J."/>
            <person name="Meneus L."/>
            <person name="Mihai O."/>
            <person name="Mihalev A."/>
            <person name="Mihova T."/>
            <person name="Mittelman R."/>
            <person name="Mlenga V."/>
            <person name="Montmayeur A."/>
            <person name="Mulrain L."/>
            <person name="Navidi A."/>
            <person name="Naylor J."/>
            <person name="Negash T."/>
            <person name="Nguyen T."/>
            <person name="Nguyen N."/>
            <person name="Nicol R."/>
            <person name="Norbu C."/>
            <person name="Norbu N."/>
            <person name="Novod N."/>
            <person name="O'Neill B."/>
            <person name="Osman S."/>
            <person name="Markiewicz E."/>
            <person name="Oyono O.L."/>
            <person name="Patti C."/>
            <person name="Phunkhang P."/>
            <person name="Pierre F."/>
            <person name="Priest M."/>
            <person name="Raghuraman S."/>
            <person name="Rege F."/>
            <person name="Reyes R."/>
            <person name="Rise C."/>
            <person name="Rogov P."/>
            <person name="Ross K."/>
            <person name="Ryan E."/>
            <person name="Settipalli S."/>
            <person name="Shea T."/>
            <person name="Sherpa N."/>
            <person name="Shi L."/>
            <person name="Shih D."/>
            <person name="Sparrow T."/>
            <person name="Spaulding J."/>
            <person name="Stalker J."/>
            <person name="Stange-Thomann N."/>
            <person name="Stavropoulos S."/>
            <person name="Stone C."/>
            <person name="Strader C."/>
            <person name="Tesfaye S."/>
            <person name="Thomson T."/>
            <person name="Thoulutsang Y."/>
            <person name="Thoulutsang D."/>
            <person name="Topham K."/>
            <person name="Topping I."/>
            <person name="Tsamla T."/>
            <person name="Vassiliev H."/>
            <person name="Vo A."/>
            <person name="Wangchuk T."/>
            <person name="Wangdi T."/>
            <person name="Weiand M."/>
            <person name="Wilkinson J."/>
            <person name="Wilson A."/>
            <person name="Yadav S."/>
            <person name="Young G."/>
            <person name="Yu Q."/>
            <person name="Zembek L."/>
            <person name="Zhong D."/>
            <person name="Zimmer A."/>
            <person name="Zwirko Z."/>
            <person name="Jaffe D.B."/>
            <person name="Alvarez P."/>
            <person name="Brockman W."/>
            <person name="Butler J."/>
            <person name="Chin C."/>
            <person name="Gnerre S."/>
            <person name="Grabherr M."/>
            <person name="Kleber M."/>
            <person name="Mauceli E."/>
            <person name="MacCallum I."/>
        </authorList>
    </citation>
    <scope>NUCLEOTIDE SEQUENCE [LARGE SCALE GENOMIC DNA]</scope>
    <source>
        <strain evidence="4">Tucson 14024-0371.13</strain>
    </source>
</reference>
<evidence type="ECO:0000313" key="4">
    <source>
        <dbReference type="Proteomes" id="UP000007801"/>
    </source>
</evidence>
<name>B3MDZ9_DROAN</name>
<gene>
    <name evidence="3" type="primary">Dana\GF19838</name>
    <name evidence="3" type="synonym">dana_GLEANR_22244</name>
    <name evidence="3" type="ORF">GF19838</name>
</gene>
<sequence length="227" mass="26165">MNIRSPFWILFLSWPFVQSTLIFNTNSEFGIFMAIAIPLSLKNRNVFLSFSYEFNYYQPEHLYKYPPILMGDFEDSYLTYSTTGGEGATSSRRSISSDDSKNSTKVRPQRSLPAMSRTNFYIMLKDKLKRTGYPEEPCLQRLICETNTSTLGQVNGLLGTLVHIIFTPSSSSDEHLDKEYYQAEWDGRQNGDCSQYAIQCKENVLDLISRPLDEILREVVDQRNGRQ</sequence>
<evidence type="ECO:0000256" key="1">
    <source>
        <dbReference type="SAM" id="MobiDB-lite"/>
    </source>
</evidence>
<dbReference type="InParanoid" id="B3MDZ9"/>
<evidence type="ECO:0000256" key="2">
    <source>
        <dbReference type="SAM" id="SignalP"/>
    </source>
</evidence>
<dbReference type="EMBL" id="CH902619">
    <property type="protein sequence ID" value="EDV37544.2"/>
    <property type="molecule type" value="Genomic_DNA"/>
</dbReference>
<protein>
    <submittedName>
        <fullName evidence="3">Uncharacterized protein</fullName>
    </submittedName>
</protein>
<dbReference type="PANTHER" id="PTHR21398">
    <property type="entry name" value="AGAP007094-PA"/>
    <property type="match status" value="1"/>
</dbReference>